<gene>
    <name evidence="1" type="ORF">KXQ929_LOCUS32480</name>
</gene>
<organism evidence="1 2">
    <name type="scientific">Adineta steineri</name>
    <dbReference type="NCBI Taxonomy" id="433720"/>
    <lineage>
        <taxon>Eukaryota</taxon>
        <taxon>Metazoa</taxon>
        <taxon>Spiralia</taxon>
        <taxon>Gnathifera</taxon>
        <taxon>Rotifera</taxon>
        <taxon>Eurotatoria</taxon>
        <taxon>Bdelloidea</taxon>
        <taxon>Adinetida</taxon>
        <taxon>Adinetidae</taxon>
        <taxon>Adineta</taxon>
    </lineage>
</organism>
<evidence type="ECO:0000313" key="1">
    <source>
        <dbReference type="EMBL" id="CAF4066686.1"/>
    </source>
</evidence>
<reference evidence="1" key="1">
    <citation type="submission" date="2021-02" db="EMBL/GenBank/DDBJ databases">
        <authorList>
            <person name="Nowell W R."/>
        </authorList>
    </citation>
    <scope>NUCLEOTIDE SEQUENCE</scope>
</reference>
<accession>A0A819TKS8</accession>
<dbReference type="EMBL" id="CAJOBB010003945">
    <property type="protein sequence ID" value="CAF4066686.1"/>
    <property type="molecule type" value="Genomic_DNA"/>
</dbReference>
<feature type="non-terminal residue" evidence="1">
    <location>
        <position position="1"/>
    </location>
</feature>
<dbReference type="AlphaFoldDB" id="A0A819TKS8"/>
<dbReference type="Proteomes" id="UP000663868">
    <property type="component" value="Unassembled WGS sequence"/>
</dbReference>
<proteinExistence type="predicted"/>
<evidence type="ECO:0000313" key="2">
    <source>
        <dbReference type="Proteomes" id="UP000663868"/>
    </source>
</evidence>
<protein>
    <submittedName>
        <fullName evidence="1">Uncharacterized protein</fullName>
    </submittedName>
</protein>
<comment type="caution">
    <text evidence="1">The sequence shown here is derived from an EMBL/GenBank/DDBJ whole genome shotgun (WGS) entry which is preliminary data.</text>
</comment>
<sequence length="106" mass="12119">LYRLSDHGIFIKHINTLQTNDRLEIGDRLLQISSMCNTYDLRFVTFEMAKKYIESACALNQMIKLCIGRSRSPVQSENEVLVSNERNFSNSGMLSTAEIEQSSIIK</sequence>
<name>A0A819TKS8_9BILA</name>